<dbReference type="AlphaFoldDB" id="A0A9N9F482"/>
<sequence length="598" mass="68511">MPTTSHLLKVANLIEPTIITMKLDKGDSSSREIWKSAINTLLTALENILLDDSGLPIKQGGADVEGYYVKGLTSFDTMMEESEISFGSLSPLKRKREDNNPRKNKSQKLLSSKLARNLSLSEDESNDEGTPLKIDALMDICGGNPTSSGSSRPFHRNIRRCSRQSFGGRYVRPNTFPNTNVNSLDMDIAPDHHTADGDNINVQEPERIQMLRRIMSDPGGSYLNWNVAMSDWIELQAQKKNVRLHEFQVQFQERSRDMESSLSILHNSTPQVYDEIRDLVDRFLLNANWLRCDYNKPFTQIFPQWHSLGKKLENFVQFVAIVEDMKAIVNHEYPFGDSGFDMKKIRETLEFRKSLYGEILQQNGLAWKALGFPVNDTWIYETKQWLFGLSFHCLSSLNSELNKYEHFDVDDTRTTKFMENIMNCIKATNIAVELIGTSSNKLILPSFILATAYTEWGLSQIDRMENKVRCVEVRMIHICDNIDKILHYLHTIQDMSEQDVNFARENECDDAPENQQILKALEHFSTALVEVGLRLCEHVTKLKVNVATGPSNFAYMYSEFVVRFINRALEYTDFEEAEVRMCPLLASLKNMENAAKFG</sequence>
<evidence type="ECO:0000313" key="2">
    <source>
        <dbReference type="EMBL" id="CAG8508032.1"/>
    </source>
</evidence>
<accession>A0A9N9F482</accession>
<reference evidence="2" key="1">
    <citation type="submission" date="2021-06" db="EMBL/GenBank/DDBJ databases">
        <authorList>
            <person name="Kallberg Y."/>
            <person name="Tangrot J."/>
            <person name="Rosling A."/>
        </authorList>
    </citation>
    <scope>NUCLEOTIDE SEQUENCE</scope>
    <source>
        <strain evidence="2">CL551</strain>
    </source>
</reference>
<dbReference type="Proteomes" id="UP000789342">
    <property type="component" value="Unassembled WGS sequence"/>
</dbReference>
<dbReference type="OrthoDB" id="2162799at2759"/>
<organism evidence="2 3">
    <name type="scientific">Acaulospora morrowiae</name>
    <dbReference type="NCBI Taxonomy" id="94023"/>
    <lineage>
        <taxon>Eukaryota</taxon>
        <taxon>Fungi</taxon>
        <taxon>Fungi incertae sedis</taxon>
        <taxon>Mucoromycota</taxon>
        <taxon>Glomeromycotina</taxon>
        <taxon>Glomeromycetes</taxon>
        <taxon>Diversisporales</taxon>
        <taxon>Acaulosporaceae</taxon>
        <taxon>Acaulospora</taxon>
    </lineage>
</organism>
<comment type="caution">
    <text evidence="2">The sequence shown here is derived from an EMBL/GenBank/DDBJ whole genome shotgun (WGS) entry which is preliminary data.</text>
</comment>
<evidence type="ECO:0000313" key="3">
    <source>
        <dbReference type="Proteomes" id="UP000789342"/>
    </source>
</evidence>
<protein>
    <submittedName>
        <fullName evidence="2">1878_t:CDS:1</fullName>
    </submittedName>
</protein>
<keyword evidence="3" id="KW-1185">Reference proteome</keyword>
<proteinExistence type="predicted"/>
<evidence type="ECO:0000256" key="1">
    <source>
        <dbReference type="SAM" id="MobiDB-lite"/>
    </source>
</evidence>
<name>A0A9N9F482_9GLOM</name>
<gene>
    <name evidence="2" type="ORF">AMORRO_LOCUS3585</name>
</gene>
<feature type="region of interest" description="Disordered" evidence="1">
    <location>
        <begin position="89"/>
        <end position="129"/>
    </location>
</feature>
<dbReference type="EMBL" id="CAJVPV010001782">
    <property type="protein sequence ID" value="CAG8508032.1"/>
    <property type="molecule type" value="Genomic_DNA"/>
</dbReference>